<protein>
    <submittedName>
        <fullName evidence="1">Uncharacterized protein</fullName>
    </submittedName>
</protein>
<accession>A0A1X6P7V4</accession>
<dbReference type="EMBL" id="KV918858">
    <property type="protein sequence ID" value="OSX76703.1"/>
    <property type="molecule type" value="Genomic_DNA"/>
</dbReference>
<reference evidence="1 2" key="1">
    <citation type="submission" date="2017-03" db="EMBL/GenBank/DDBJ databases">
        <title>WGS assembly of Porphyra umbilicalis.</title>
        <authorList>
            <person name="Brawley S.H."/>
            <person name="Blouin N.A."/>
            <person name="Ficko-Blean E."/>
            <person name="Wheeler G.L."/>
            <person name="Lohr M."/>
            <person name="Goodson H.V."/>
            <person name="Jenkins J.W."/>
            <person name="Blaby-Haas C.E."/>
            <person name="Helliwell K.E."/>
            <person name="Chan C."/>
            <person name="Marriage T."/>
            <person name="Bhattacharya D."/>
            <person name="Klein A.S."/>
            <person name="Badis Y."/>
            <person name="Brodie J."/>
            <person name="Cao Y."/>
            <person name="Collen J."/>
            <person name="Dittami S.M."/>
            <person name="Gachon C.M."/>
            <person name="Green B.R."/>
            <person name="Karpowicz S."/>
            <person name="Kim J.W."/>
            <person name="Kudahl U."/>
            <person name="Lin S."/>
            <person name="Michel G."/>
            <person name="Mittag M."/>
            <person name="Olson B.J."/>
            <person name="Pangilinan J."/>
            <person name="Peng Y."/>
            <person name="Qiu H."/>
            <person name="Shu S."/>
            <person name="Singer J.T."/>
            <person name="Smith A.G."/>
            <person name="Sprecher B.N."/>
            <person name="Wagner V."/>
            <person name="Wang W."/>
            <person name="Wang Z.-Y."/>
            <person name="Yan J."/>
            <person name="Yarish C."/>
            <person name="Zoeuner-Riek S."/>
            <person name="Zhuang Y."/>
            <person name="Zou Y."/>
            <person name="Lindquist E.A."/>
            <person name="Grimwood J."/>
            <person name="Barry K."/>
            <person name="Rokhsar D.S."/>
            <person name="Schmutz J."/>
            <person name="Stiller J.W."/>
            <person name="Grossman A.R."/>
            <person name="Prochnik S.E."/>
        </authorList>
    </citation>
    <scope>NUCLEOTIDE SEQUENCE [LARGE SCALE GENOMIC DNA]</scope>
    <source>
        <strain evidence="1">4086291</strain>
    </source>
</reference>
<gene>
    <name evidence="1" type="ORF">BU14_0178s0019</name>
</gene>
<sequence length="45" mass="5261">MHLTPSRRSQVRIGRRRPRCWRCCKASRQARTRCRQTGCSRSSAG</sequence>
<dbReference type="Proteomes" id="UP000218209">
    <property type="component" value="Unassembled WGS sequence"/>
</dbReference>
<evidence type="ECO:0000313" key="1">
    <source>
        <dbReference type="EMBL" id="OSX76703.1"/>
    </source>
</evidence>
<name>A0A1X6P7V4_PORUM</name>
<proteinExistence type="predicted"/>
<keyword evidence="2" id="KW-1185">Reference proteome</keyword>
<dbReference type="AlphaFoldDB" id="A0A1X6P7V4"/>
<organism evidence="1 2">
    <name type="scientific">Porphyra umbilicalis</name>
    <name type="common">Purple laver</name>
    <name type="synonym">Red alga</name>
    <dbReference type="NCBI Taxonomy" id="2786"/>
    <lineage>
        <taxon>Eukaryota</taxon>
        <taxon>Rhodophyta</taxon>
        <taxon>Bangiophyceae</taxon>
        <taxon>Bangiales</taxon>
        <taxon>Bangiaceae</taxon>
        <taxon>Porphyra</taxon>
    </lineage>
</organism>
<evidence type="ECO:0000313" key="2">
    <source>
        <dbReference type="Proteomes" id="UP000218209"/>
    </source>
</evidence>